<evidence type="ECO:0000256" key="5">
    <source>
        <dbReference type="ARBA" id="ARBA00023125"/>
    </source>
</evidence>
<dbReference type="InterPro" id="IPR016527">
    <property type="entry name" value="ORC4"/>
</dbReference>
<dbReference type="InterPro" id="IPR032705">
    <property type="entry name" value="ORC4_C"/>
</dbReference>
<dbReference type="PANTHER" id="PTHR12087:SF0">
    <property type="entry name" value="ORIGIN RECOGNITION COMPLEX SUBUNIT 4"/>
    <property type="match status" value="1"/>
</dbReference>
<dbReference type="GO" id="GO:0003688">
    <property type="term" value="F:DNA replication origin binding"/>
    <property type="evidence" value="ECO:0007669"/>
    <property type="project" value="TreeGrafter"/>
</dbReference>
<sequence length="792" mass="86794">MTPTTPKTLTTQPPCAISSDLFSLLSTAGTRSLAMATTAVRRLHGEGNSVLVVGGRGTGKTLAVRSALAAVPTRRFIPIHLHGSVHTTDKMALREMARQIRAQGGTVTSLDALQLQVDESGEGGESTEHPEHTIDIGQSTLTALLTLLAASALPIVVVLDEFDLFAAHARQALLYCLLDCAQGGRRRGGLAVVGTTCRFDAVDMLEKRVKSRFSQRILHVSSPRTWTAWCTLARKSLSYPHVEDVAHAKQLDKFKTQWDAHVERLFDDTQFELVLKMLFDMLADIPALYRVFAIPIANATPEKAFPPAKEFLGAYASQRPTDTFYLLDTLPLPAIALVIAAKQISARDMHTFTFELVNKEYDDWARRTIYAPTAASVDMNAMTNPRIAISVWPRHILMGAFDTLVLLNLFIPVSSASALASGEMREVAMGDGDGDGSSAGVNKSFKTPAKGGGRGGKENAIAMSMSMGKPGSTNPLKTPLPSKKPQLFGEVPTTVKSKKTMTGLTPAPPKTVLRPAAGQNVQNVHKGQSGQKNKDKDPSPRPSTLRKSMRVPTHQTQAQNIKATPAPTFMPIHHHEDDVGPTLGEMKQEEKEQAMLELELEEEAYHESDWSDFEVEYAPGKETQIELPSRPLESESESEVTNYRELGRQLRIASPRFSVYESDDSDGSYASDQIADLKTRGGFGEEVKMDYDSGSEEDIGIRVKKKQKGVVGRGGTVANTRVTTQRRPVKKQAQTQPPKHTQSHTHTRKIKLDDIRVELDLESCLLDLQLLVDVATSLKNPEDRETADILKR</sequence>
<dbReference type="PANTHER" id="PTHR12087">
    <property type="entry name" value="ORIGIN RECOGNITION COMPLEX SUBUNIT 4"/>
    <property type="match status" value="1"/>
</dbReference>
<dbReference type="GO" id="GO:0005664">
    <property type="term" value="C:nuclear origin of replication recognition complex"/>
    <property type="evidence" value="ECO:0007669"/>
    <property type="project" value="TreeGrafter"/>
</dbReference>
<protein>
    <recommendedName>
        <fullName evidence="3">Origin recognition complex subunit 4</fullName>
    </recommendedName>
</protein>
<dbReference type="Pfam" id="PF13191">
    <property type="entry name" value="AAA_16"/>
    <property type="match status" value="1"/>
</dbReference>
<keyword evidence="6" id="KW-0539">Nucleus</keyword>
<dbReference type="SMART" id="SM00382">
    <property type="entry name" value="AAA"/>
    <property type="match status" value="1"/>
</dbReference>
<feature type="region of interest" description="Disordered" evidence="7">
    <location>
        <begin position="432"/>
        <end position="558"/>
    </location>
</feature>
<dbReference type="EMBL" id="SPOI01000386">
    <property type="protein sequence ID" value="TIB27901.1"/>
    <property type="molecule type" value="Genomic_DNA"/>
</dbReference>
<keyword evidence="5" id="KW-0238">DNA-binding</keyword>
<dbReference type="GO" id="GO:0006270">
    <property type="term" value="P:DNA replication initiation"/>
    <property type="evidence" value="ECO:0007669"/>
    <property type="project" value="TreeGrafter"/>
</dbReference>
<name>A0A4T0ILZ5_WALIC</name>
<reference evidence="9 10" key="1">
    <citation type="submission" date="2019-03" db="EMBL/GenBank/DDBJ databases">
        <title>Sequencing 23 genomes of Wallemia ichthyophaga.</title>
        <authorList>
            <person name="Gostincar C."/>
        </authorList>
    </citation>
    <scope>NUCLEOTIDE SEQUENCE [LARGE SCALE GENOMIC DNA]</scope>
    <source>
        <strain evidence="9 10">EXF-6200</strain>
    </source>
</reference>
<dbReference type="Proteomes" id="UP000310689">
    <property type="component" value="Unassembled WGS sequence"/>
</dbReference>
<evidence type="ECO:0000256" key="3">
    <source>
        <dbReference type="ARBA" id="ARBA00019083"/>
    </source>
</evidence>
<evidence type="ECO:0000256" key="2">
    <source>
        <dbReference type="ARBA" id="ARBA00005334"/>
    </source>
</evidence>
<dbReference type="Gene3D" id="3.40.50.300">
    <property type="entry name" value="P-loop containing nucleotide triphosphate hydrolases"/>
    <property type="match status" value="1"/>
</dbReference>
<dbReference type="InterPro" id="IPR041664">
    <property type="entry name" value="AAA_16"/>
</dbReference>
<evidence type="ECO:0000256" key="6">
    <source>
        <dbReference type="ARBA" id="ARBA00023242"/>
    </source>
</evidence>
<proteinExistence type="inferred from homology"/>
<feature type="domain" description="AAA+ ATPase" evidence="8">
    <location>
        <begin position="46"/>
        <end position="223"/>
    </location>
</feature>
<evidence type="ECO:0000259" key="8">
    <source>
        <dbReference type="SMART" id="SM00382"/>
    </source>
</evidence>
<comment type="caution">
    <text evidence="9">The sequence shown here is derived from an EMBL/GenBank/DDBJ whole genome shotgun (WGS) entry which is preliminary data.</text>
</comment>
<organism evidence="9 10">
    <name type="scientific">Wallemia ichthyophaga</name>
    <dbReference type="NCBI Taxonomy" id="245174"/>
    <lineage>
        <taxon>Eukaryota</taxon>
        <taxon>Fungi</taxon>
        <taxon>Dikarya</taxon>
        <taxon>Basidiomycota</taxon>
        <taxon>Wallemiomycotina</taxon>
        <taxon>Wallemiomycetes</taxon>
        <taxon>Wallemiales</taxon>
        <taxon>Wallemiaceae</taxon>
        <taxon>Wallemia</taxon>
    </lineage>
</organism>
<evidence type="ECO:0000313" key="9">
    <source>
        <dbReference type="EMBL" id="TIB27901.1"/>
    </source>
</evidence>
<evidence type="ECO:0000256" key="4">
    <source>
        <dbReference type="ARBA" id="ARBA00022705"/>
    </source>
</evidence>
<dbReference type="SUPFAM" id="SSF52540">
    <property type="entry name" value="P-loop containing nucleoside triphosphate hydrolases"/>
    <property type="match status" value="1"/>
</dbReference>
<evidence type="ECO:0000256" key="1">
    <source>
        <dbReference type="ARBA" id="ARBA00004123"/>
    </source>
</evidence>
<dbReference type="InterPro" id="IPR027417">
    <property type="entry name" value="P-loop_NTPase"/>
</dbReference>
<comment type="subcellular location">
    <subcellularLocation>
        <location evidence="1">Nucleus</location>
    </subcellularLocation>
</comment>
<accession>A0A4T0ILZ5</accession>
<feature type="compositionally biased region" description="Polar residues" evidence="7">
    <location>
        <begin position="723"/>
        <end position="740"/>
    </location>
</feature>
<feature type="compositionally biased region" description="Polar residues" evidence="7">
    <location>
        <begin position="519"/>
        <end position="531"/>
    </location>
</feature>
<dbReference type="Pfam" id="PF14629">
    <property type="entry name" value="ORC4_C"/>
    <property type="match status" value="1"/>
</dbReference>
<evidence type="ECO:0000313" key="10">
    <source>
        <dbReference type="Proteomes" id="UP000310689"/>
    </source>
</evidence>
<gene>
    <name evidence="9" type="ORF">E3P86_03977</name>
</gene>
<keyword evidence="4" id="KW-0235">DNA replication</keyword>
<evidence type="ECO:0000256" key="7">
    <source>
        <dbReference type="SAM" id="MobiDB-lite"/>
    </source>
</evidence>
<dbReference type="InterPro" id="IPR003593">
    <property type="entry name" value="AAA+_ATPase"/>
</dbReference>
<dbReference type="AlphaFoldDB" id="A0A4T0ILZ5"/>
<feature type="non-terminal residue" evidence="9">
    <location>
        <position position="792"/>
    </location>
</feature>
<dbReference type="CDD" id="cd00009">
    <property type="entry name" value="AAA"/>
    <property type="match status" value="1"/>
</dbReference>
<feature type="region of interest" description="Disordered" evidence="7">
    <location>
        <begin position="723"/>
        <end position="747"/>
    </location>
</feature>
<comment type="similarity">
    <text evidence="2">Belongs to the ORC4 family.</text>
</comment>